<dbReference type="PROSITE" id="PS50088">
    <property type="entry name" value="ANK_REPEAT"/>
    <property type="match status" value="2"/>
</dbReference>
<keyword evidence="5 7" id="KW-0040">ANK repeat</keyword>
<dbReference type="STRING" id="65357.A0A024GPI1"/>
<reference evidence="10 11" key="1">
    <citation type="submission" date="2012-05" db="EMBL/GenBank/DDBJ databases">
        <title>Recombination and specialization in a pathogen metapopulation.</title>
        <authorList>
            <person name="Gardiner A."/>
            <person name="Kemen E."/>
            <person name="Schultz-Larsen T."/>
            <person name="MacLean D."/>
            <person name="Van Oosterhout C."/>
            <person name="Jones J.D.G."/>
        </authorList>
    </citation>
    <scope>NUCLEOTIDE SEQUENCE [LARGE SCALE GENOMIC DNA]</scope>
    <source>
        <strain evidence="10 11">Ac Nc2</strain>
    </source>
</reference>
<dbReference type="InterPro" id="IPR001594">
    <property type="entry name" value="Palmitoyltrfase_DHHC"/>
</dbReference>
<dbReference type="PROSITE" id="PS50297">
    <property type="entry name" value="ANK_REP_REGION"/>
    <property type="match status" value="1"/>
</dbReference>
<dbReference type="AlphaFoldDB" id="A0A024GPI1"/>
<feature type="transmembrane region" description="Helical" evidence="8">
    <location>
        <begin position="391"/>
        <end position="412"/>
    </location>
</feature>
<dbReference type="Pfam" id="PF01529">
    <property type="entry name" value="DHHC"/>
    <property type="match status" value="1"/>
</dbReference>
<feature type="transmembrane region" description="Helical" evidence="8">
    <location>
        <begin position="573"/>
        <end position="595"/>
    </location>
</feature>
<protein>
    <recommendedName>
        <fullName evidence="8">Palmitoyltransferase</fullName>
        <ecNumber evidence="8">2.3.1.225</ecNumber>
    </recommendedName>
</protein>
<keyword evidence="8" id="KW-0012">Acyltransferase</keyword>
<feature type="repeat" description="ANK" evidence="7">
    <location>
        <begin position="285"/>
        <end position="317"/>
    </location>
</feature>
<comment type="catalytic activity">
    <reaction evidence="8">
        <text>L-cysteinyl-[protein] + hexadecanoyl-CoA = S-hexadecanoyl-L-cysteinyl-[protein] + CoA</text>
        <dbReference type="Rhea" id="RHEA:36683"/>
        <dbReference type="Rhea" id="RHEA-COMP:10131"/>
        <dbReference type="Rhea" id="RHEA-COMP:11032"/>
        <dbReference type="ChEBI" id="CHEBI:29950"/>
        <dbReference type="ChEBI" id="CHEBI:57287"/>
        <dbReference type="ChEBI" id="CHEBI:57379"/>
        <dbReference type="ChEBI" id="CHEBI:74151"/>
        <dbReference type="EC" id="2.3.1.225"/>
    </reaction>
</comment>
<dbReference type="PROSITE" id="PS50216">
    <property type="entry name" value="DHHC"/>
    <property type="match status" value="1"/>
</dbReference>
<dbReference type="PANTHER" id="PTHR24161:SF85">
    <property type="entry name" value="PALMITOYLTRANSFERASE HIP14"/>
    <property type="match status" value="1"/>
</dbReference>
<dbReference type="InterPro" id="IPR036770">
    <property type="entry name" value="Ankyrin_rpt-contain_sf"/>
</dbReference>
<organism evidence="10 11">
    <name type="scientific">Albugo candida</name>
    <dbReference type="NCBI Taxonomy" id="65357"/>
    <lineage>
        <taxon>Eukaryota</taxon>
        <taxon>Sar</taxon>
        <taxon>Stramenopiles</taxon>
        <taxon>Oomycota</taxon>
        <taxon>Peronosporomycetes</taxon>
        <taxon>Albuginales</taxon>
        <taxon>Albuginaceae</taxon>
        <taxon>Albugo</taxon>
    </lineage>
</organism>
<evidence type="ECO:0000256" key="5">
    <source>
        <dbReference type="ARBA" id="ARBA00023043"/>
    </source>
</evidence>
<feature type="repeat" description="ANK" evidence="7">
    <location>
        <begin position="252"/>
        <end position="284"/>
    </location>
</feature>
<evidence type="ECO:0000256" key="3">
    <source>
        <dbReference type="ARBA" id="ARBA00022737"/>
    </source>
</evidence>
<evidence type="ECO:0000256" key="4">
    <source>
        <dbReference type="ARBA" id="ARBA00022989"/>
    </source>
</evidence>
<evidence type="ECO:0000313" key="11">
    <source>
        <dbReference type="Proteomes" id="UP000053237"/>
    </source>
</evidence>
<comment type="domain">
    <text evidence="8">The DHHC domain is required for palmitoyltransferase activity.</text>
</comment>
<keyword evidence="6 8" id="KW-0472">Membrane</keyword>
<dbReference type="GO" id="GO:0016020">
    <property type="term" value="C:membrane"/>
    <property type="evidence" value="ECO:0007669"/>
    <property type="project" value="UniProtKB-SubCell"/>
</dbReference>
<dbReference type="PANTHER" id="PTHR24161">
    <property type="entry name" value="ANK_REP_REGION DOMAIN-CONTAINING PROTEIN-RELATED"/>
    <property type="match status" value="1"/>
</dbReference>
<proteinExistence type="inferred from homology"/>
<dbReference type="OrthoDB" id="331948at2759"/>
<comment type="caution">
    <text evidence="10">The sequence shown here is derived from an EMBL/GenBank/DDBJ whole genome shotgun (WGS) entry which is preliminary data.</text>
</comment>
<name>A0A024GPI1_9STRA</name>
<dbReference type="EC" id="2.3.1.225" evidence="8"/>
<evidence type="ECO:0000256" key="8">
    <source>
        <dbReference type="RuleBase" id="RU079119"/>
    </source>
</evidence>
<dbReference type="Gene3D" id="1.25.40.20">
    <property type="entry name" value="Ankyrin repeat-containing domain"/>
    <property type="match status" value="2"/>
</dbReference>
<evidence type="ECO:0000256" key="7">
    <source>
        <dbReference type="PROSITE-ProRule" id="PRU00023"/>
    </source>
</evidence>
<keyword evidence="8" id="KW-0808">Transferase</keyword>
<evidence type="ECO:0000256" key="6">
    <source>
        <dbReference type="ARBA" id="ARBA00023136"/>
    </source>
</evidence>
<keyword evidence="11" id="KW-1185">Reference proteome</keyword>
<dbReference type="SMART" id="SM00248">
    <property type="entry name" value="ANK"/>
    <property type="match status" value="5"/>
</dbReference>
<evidence type="ECO:0000256" key="1">
    <source>
        <dbReference type="ARBA" id="ARBA00004141"/>
    </source>
</evidence>
<feature type="transmembrane region" description="Helical" evidence="8">
    <location>
        <begin position="505"/>
        <end position="535"/>
    </location>
</feature>
<dbReference type="Proteomes" id="UP000053237">
    <property type="component" value="Unassembled WGS sequence"/>
</dbReference>
<dbReference type="InterPro" id="IPR002110">
    <property type="entry name" value="Ankyrin_rpt"/>
</dbReference>
<evidence type="ECO:0000259" key="9">
    <source>
        <dbReference type="Pfam" id="PF01529"/>
    </source>
</evidence>
<gene>
    <name evidence="10" type="ORF">BN9_099080</name>
</gene>
<dbReference type="Pfam" id="PF12796">
    <property type="entry name" value="Ank_2"/>
    <property type="match status" value="1"/>
</dbReference>
<feature type="domain" description="Palmitoyltransferase DHHC" evidence="9">
    <location>
        <begin position="463"/>
        <end position="612"/>
    </location>
</feature>
<dbReference type="InParanoid" id="A0A024GPI1"/>
<feature type="transmembrane region" description="Helical" evidence="8">
    <location>
        <begin position="419"/>
        <end position="438"/>
    </location>
</feature>
<keyword evidence="3" id="KW-0677">Repeat</keyword>
<sequence length="651" mass="72287">MESVPSPVIVTQEDHERLSLHKQSVNEKTPLIPHKNNLIPIKNDNKSQCNSQTVLSTTPLTNLDDAFSKRKGNLAALLHATNRNGNGTIDDEHTELEIAHEEATPSLIVANGIASKTLFRACVKGDIIQAQKCIDKVIYHSNDNEPSFTLFQLFTLLELRHQMNVLNLAVYYDQPKMTAFLIQIAKKHLAPIEKQEHIVEGVLNEPNLFQAFLDSRSDKAKYYATSLMLCPSVACATILIDNGARLELRNPTGMTALHYAASTGNAALLSLLVSRGANINSTDSRGATALHWAVFEGYQYTAMLLVGYHADQSLVDSEMQTPLMIACALGDAFLAKQLVVEGACIRHKDRHGRSAMDIAKEGGHLETISALKAGASDRLVSRISRNGGAAFFFWITIILIESLFLIFSIPFVSKPQTSCLFSLAVCSVSCGLYIWVWLKDPGYVPLSSRPVYEILASDCTSVPCPTCKSVKPFRSKHCSSCRRCVYRFDHHCPWVNNCIGIGNHAIFLAFLLSLASLCAFIGTVATMILCNVLPLRRAITETDTKPLLGRILHKFFHGVWSVSSWASAATIRWIQVVLLFVSILFGVPTIILLGLQLRNISRNLTTNELFNKDKYPYLKNTFDEFTNPYDRGVWNNCVEICSTHNTERVRA</sequence>
<dbReference type="GO" id="GO:0019706">
    <property type="term" value="F:protein-cysteine S-palmitoyltransferase activity"/>
    <property type="evidence" value="ECO:0007669"/>
    <property type="project" value="UniProtKB-EC"/>
</dbReference>
<dbReference type="EMBL" id="CAIX01000244">
    <property type="protein sequence ID" value="CCI48709.1"/>
    <property type="molecule type" value="Genomic_DNA"/>
</dbReference>
<comment type="subcellular location">
    <subcellularLocation>
        <location evidence="1">Membrane</location>
        <topology evidence="1">Multi-pass membrane protein</topology>
    </subcellularLocation>
</comment>
<comment type="similarity">
    <text evidence="8">Belongs to the DHHC palmitoyltransferase family.</text>
</comment>
<accession>A0A024GPI1</accession>
<evidence type="ECO:0000313" key="10">
    <source>
        <dbReference type="EMBL" id="CCI48709.1"/>
    </source>
</evidence>
<keyword evidence="2 8" id="KW-0812">Transmembrane</keyword>
<feature type="transmembrane region" description="Helical" evidence="8">
    <location>
        <begin position="547"/>
        <end position="567"/>
    </location>
</feature>
<dbReference type="SUPFAM" id="SSF48403">
    <property type="entry name" value="Ankyrin repeat"/>
    <property type="match status" value="1"/>
</dbReference>
<keyword evidence="4 8" id="KW-1133">Transmembrane helix</keyword>
<evidence type="ECO:0000256" key="2">
    <source>
        <dbReference type="ARBA" id="ARBA00022692"/>
    </source>
</evidence>